<protein>
    <submittedName>
        <fullName evidence="1">Nucleoid-associated protein</fullName>
    </submittedName>
</protein>
<sequence length="353" mass="41291">MLDLSNVKLKNIALHKVGNKVQDEPLSLGEYELQLEEDSAAHKGIMEYFLKPFKDGGKYHFWDESEDVNVNEMYGFAKRLFANPFDEFVLQSQNMAKHLYRTSTHPKIKGGDFFVAYLEDCIVDGDVVDAIGLFKSENKERFLKVSEKDQGMFGVAQEEGVNIKKLDKGCLIIKSEEEKGYKVLLKDSPRKSVEAQYWKESFLALTPRQDSFYHTQNYLNICKGFVEEVFNEDHNVDKPDQMDLLNRSLKYFAEKDEFNAIEFENEVIEEPKVIDAFTDYREEYQERFELPVYPEFNIDPMAVKRSKKDFKSVLKLDQKIQISVSGNEHNIEKGYDPEKEMNYYIVYYSEEES</sequence>
<organism evidence="1 2">
    <name type="scientific">Algivirga pacifica</name>
    <dbReference type="NCBI Taxonomy" id="1162670"/>
    <lineage>
        <taxon>Bacteria</taxon>
        <taxon>Pseudomonadati</taxon>
        <taxon>Bacteroidota</taxon>
        <taxon>Cytophagia</taxon>
        <taxon>Cytophagales</taxon>
        <taxon>Flammeovirgaceae</taxon>
        <taxon>Algivirga</taxon>
    </lineage>
</organism>
<comment type="caution">
    <text evidence="1">The sequence shown here is derived from an EMBL/GenBank/DDBJ whole genome shotgun (WGS) entry which is preliminary data.</text>
</comment>
<evidence type="ECO:0000313" key="2">
    <source>
        <dbReference type="Proteomes" id="UP001500298"/>
    </source>
</evidence>
<name>A0ABP9DIR7_9BACT</name>
<dbReference type="RefSeq" id="WP_345374106.1">
    <property type="nucleotide sequence ID" value="NZ_BAABJX010000055.1"/>
</dbReference>
<dbReference type="Pfam" id="PF04245">
    <property type="entry name" value="NA37"/>
    <property type="match status" value="1"/>
</dbReference>
<dbReference type="EMBL" id="BAABJX010000055">
    <property type="protein sequence ID" value="GAA4847044.1"/>
    <property type="molecule type" value="Genomic_DNA"/>
</dbReference>
<keyword evidence="2" id="KW-1185">Reference proteome</keyword>
<evidence type="ECO:0000313" key="1">
    <source>
        <dbReference type="EMBL" id="GAA4847044.1"/>
    </source>
</evidence>
<accession>A0ABP9DIR7</accession>
<gene>
    <name evidence="1" type="ORF">GCM10023331_34710</name>
</gene>
<dbReference type="InterPro" id="IPR007358">
    <property type="entry name" value="Nucleoid_associated_NdpA"/>
</dbReference>
<reference evidence="2" key="1">
    <citation type="journal article" date="2019" name="Int. J. Syst. Evol. Microbiol.">
        <title>The Global Catalogue of Microorganisms (GCM) 10K type strain sequencing project: providing services to taxonomists for standard genome sequencing and annotation.</title>
        <authorList>
            <consortium name="The Broad Institute Genomics Platform"/>
            <consortium name="The Broad Institute Genome Sequencing Center for Infectious Disease"/>
            <person name="Wu L."/>
            <person name="Ma J."/>
        </authorList>
    </citation>
    <scope>NUCLEOTIDE SEQUENCE [LARGE SCALE GENOMIC DNA]</scope>
    <source>
        <strain evidence="2">JCM 18326</strain>
    </source>
</reference>
<dbReference type="Proteomes" id="UP001500298">
    <property type="component" value="Unassembled WGS sequence"/>
</dbReference>
<proteinExistence type="predicted"/>